<organism evidence="1 2">
    <name type="scientific">Campylobacter gracilis RM3268</name>
    <dbReference type="NCBI Taxonomy" id="553220"/>
    <lineage>
        <taxon>Bacteria</taxon>
        <taxon>Pseudomonadati</taxon>
        <taxon>Campylobacterota</taxon>
        <taxon>Epsilonproteobacteria</taxon>
        <taxon>Campylobacterales</taxon>
        <taxon>Campylobacteraceae</taxon>
        <taxon>Campylobacter</taxon>
    </lineage>
</organism>
<name>C8PK34_9BACT</name>
<reference evidence="1 2" key="1">
    <citation type="submission" date="2009-07" db="EMBL/GenBank/DDBJ databases">
        <authorList>
            <person name="Madupu R."/>
            <person name="Sebastian Y."/>
            <person name="Durkin A.S."/>
            <person name="Torralba M."/>
            <person name="Methe B."/>
            <person name="Sutton G.G."/>
            <person name="Strausberg R.L."/>
            <person name="Nelson K.E."/>
        </authorList>
    </citation>
    <scope>NUCLEOTIDE SEQUENCE [LARGE SCALE GENOMIC DNA]</scope>
    <source>
        <strain evidence="1 2">RM3268</strain>
    </source>
</reference>
<comment type="caution">
    <text evidence="1">The sequence shown here is derived from an EMBL/GenBank/DDBJ whole genome shotgun (WGS) entry which is preliminary data.</text>
</comment>
<evidence type="ECO:0000313" key="1">
    <source>
        <dbReference type="EMBL" id="EEV17289.1"/>
    </source>
</evidence>
<keyword evidence="2" id="KW-1185">Reference proteome</keyword>
<sequence>MADFLKFSLKKLKFNLKIFKFYPKIPLALRMRTQMKFQAKFRV</sequence>
<evidence type="ECO:0000313" key="2">
    <source>
        <dbReference type="Proteomes" id="UP000005709"/>
    </source>
</evidence>
<dbReference type="Proteomes" id="UP000005709">
    <property type="component" value="Unassembled WGS sequence"/>
</dbReference>
<dbReference type="EMBL" id="ACYG01000027">
    <property type="protein sequence ID" value="EEV17289.1"/>
    <property type="molecule type" value="Genomic_DNA"/>
</dbReference>
<protein>
    <submittedName>
        <fullName evidence="1">Uncharacterized protein</fullName>
    </submittedName>
</protein>
<gene>
    <name evidence="1" type="ORF">CAMGR0001_1585</name>
</gene>
<dbReference type="AlphaFoldDB" id="C8PK34"/>
<accession>C8PK34</accession>
<proteinExistence type="predicted"/>